<dbReference type="Pfam" id="PF07686">
    <property type="entry name" value="V-set"/>
    <property type="match status" value="1"/>
</dbReference>
<dbReference type="PANTHER" id="PTHR44337">
    <property type="entry name" value="CARCINOEMBRYONIC ANTIGEN-RELATED CELL ADHESION MOLECULE 8"/>
    <property type="match status" value="1"/>
</dbReference>
<dbReference type="InterPro" id="IPR013106">
    <property type="entry name" value="Ig_V-set"/>
</dbReference>
<keyword evidence="2" id="KW-1015">Disulfide bond</keyword>
<dbReference type="InterPro" id="IPR052598">
    <property type="entry name" value="IgSF_CEA-related"/>
</dbReference>
<dbReference type="AlphaFoldDB" id="A0AA88STF7"/>
<keyword evidence="8" id="KW-1185">Reference proteome</keyword>
<evidence type="ECO:0000256" key="3">
    <source>
        <dbReference type="ARBA" id="ARBA00023180"/>
    </source>
</evidence>
<dbReference type="SMART" id="SM00409">
    <property type="entry name" value="IG"/>
    <property type="match status" value="3"/>
</dbReference>
<comment type="caution">
    <text evidence="7">The sequence shown here is derived from an EMBL/GenBank/DDBJ whole genome shotgun (WGS) entry which is preliminary data.</text>
</comment>
<evidence type="ECO:0000313" key="7">
    <source>
        <dbReference type="EMBL" id="KAK2844798.1"/>
    </source>
</evidence>
<feature type="signal peptide" evidence="5">
    <location>
        <begin position="1"/>
        <end position="20"/>
    </location>
</feature>
<keyword evidence="3" id="KW-0325">Glycoprotein</keyword>
<feature type="domain" description="Ig-like" evidence="6">
    <location>
        <begin position="129"/>
        <end position="213"/>
    </location>
</feature>
<gene>
    <name evidence="7" type="ORF">Q5P01_011457</name>
</gene>
<dbReference type="Pfam" id="PF07679">
    <property type="entry name" value="I-set"/>
    <property type="match status" value="1"/>
</dbReference>
<dbReference type="InterPro" id="IPR003599">
    <property type="entry name" value="Ig_sub"/>
</dbReference>
<dbReference type="InterPro" id="IPR013098">
    <property type="entry name" value="Ig_I-set"/>
</dbReference>
<evidence type="ECO:0000313" key="8">
    <source>
        <dbReference type="Proteomes" id="UP001187415"/>
    </source>
</evidence>
<name>A0AA88STF7_CHASR</name>
<dbReference type="InterPro" id="IPR007110">
    <property type="entry name" value="Ig-like_dom"/>
</dbReference>
<evidence type="ECO:0000259" key="6">
    <source>
        <dbReference type="PROSITE" id="PS50835"/>
    </source>
</evidence>
<dbReference type="SUPFAM" id="SSF48726">
    <property type="entry name" value="Immunoglobulin"/>
    <property type="match status" value="3"/>
</dbReference>
<dbReference type="Proteomes" id="UP001187415">
    <property type="component" value="Unassembled WGS sequence"/>
</dbReference>
<evidence type="ECO:0000256" key="2">
    <source>
        <dbReference type="ARBA" id="ARBA00023157"/>
    </source>
</evidence>
<dbReference type="EMBL" id="JAUPFM010000008">
    <property type="protein sequence ID" value="KAK2844798.1"/>
    <property type="molecule type" value="Genomic_DNA"/>
</dbReference>
<evidence type="ECO:0000256" key="5">
    <source>
        <dbReference type="SAM" id="SignalP"/>
    </source>
</evidence>
<dbReference type="Gene3D" id="2.60.40.10">
    <property type="entry name" value="Immunoglobulins"/>
    <property type="match status" value="3"/>
</dbReference>
<evidence type="ECO:0000256" key="1">
    <source>
        <dbReference type="ARBA" id="ARBA00022729"/>
    </source>
</evidence>
<sequence length="321" mass="34817">MDYILSSAILVLLCLGVCSGAGVINVDLLRGAEGQTVTFTTSVTPASQPFVALTWSFNGTINVITSTNVDVIGPEYENRINLDKSTGSLVLKNLTQRDNGEYELIIIPHGAEQIQGTTKLEVMTKVSRPTMACPTENLIEGKTSVNLYCDVDGFMPARAWMKDGKPLVSDDRFSFYDGNRVLSISPVDRSDTGEFLCNVSSDFNFETAKCSFEVLYGPDTPVIVQTPTGADLEEGVTLSCSADSLPKATFFWRFQNRVTHGPVYYINDVEDENLGVYTCTARNAVTGLEASADHNLTDSSAPIRTSVSMMVCTVLILVGLV</sequence>
<feature type="domain" description="Ig-like" evidence="6">
    <location>
        <begin position="221"/>
        <end position="297"/>
    </location>
</feature>
<keyword evidence="1 5" id="KW-0732">Signal</keyword>
<feature type="domain" description="Ig-like" evidence="6">
    <location>
        <begin position="33"/>
        <end position="102"/>
    </location>
</feature>
<protein>
    <recommendedName>
        <fullName evidence="6">Ig-like domain-containing protein</fullName>
    </recommendedName>
</protein>
<evidence type="ECO:0000256" key="4">
    <source>
        <dbReference type="ARBA" id="ARBA00023319"/>
    </source>
</evidence>
<dbReference type="InterPro" id="IPR003598">
    <property type="entry name" value="Ig_sub2"/>
</dbReference>
<organism evidence="7 8">
    <name type="scientific">Channa striata</name>
    <name type="common">Snakehead murrel</name>
    <name type="synonym">Ophicephalus striatus</name>
    <dbReference type="NCBI Taxonomy" id="64152"/>
    <lineage>
        <taxon>Eukaryota</taxon>
        <taxon>Metazoa</taxon>
        <taxon>Chordata</taxon>
        <taxon>Craniata</taxon>
        <taxon>Vertebrata</taxon>
        <taxon>Euteleostomi</taxon>
        <taxon>Actinopterygii</taxon>
        <taxon>Neopterygii</taxon>
        <taxon>Teleostei</taxon>
        <taxon>Neoteleostei</taxon>
        <taxon>Acanthomorphata</taxon>
        <taxon>Anabantaria</taxon>
        <taxon>Anabantiformes</taxon>
        <taxon>Channoidei</taxon>
        <taxon>Channidae</taxon>
        <taxon>Channa</taxon>
    </lineage>
</organism>
<reference evidence="7" key="1">
    <citation type="submission" date="2023-07" db="EMBL/GenBank/DDBJ databases">
        <title>Chromosome-level Genome Assembly of Striped Snakehead (Channa striata).</title>
        <authorList>
            <person name="Liu H."/>
        </authorList>
    </citation>
    <scope>NUCLEOTIDE SEQUENCE</scope>
    <source>
        <strain evidence="7">Gz</strain>
        <tissue evidence="7">Muscle</tissue>
    </source>
</reference>
<dbReference type="PANTHER" id="PTHR44337:SF20">
    <property type="entry name" value="CARCINOEMBRYONIC ANTIGEN-RELATED CELL ADHESION MOLECULE 5-RELATED"/>
    <property type="match status" value="1"/>
</dbReference>
<keyword evidence="4" id="KW-0393">Immunoglobulin domain</keyword>
<dbReference type="Pfam" id="PF13927">
    <property type="entry name" value="Ig_3"/>
    <property type="match status" value="1"/>
</dbReference>
<dbReference type="InterPro" id="IPR036179">
    <property type="entry name" value="Ig-like_dom_sf"/>
</dbReference>
<dbReference type="SMART" id="SM00408">
    <property type="entry name" value="IGc2"/>
    <property type="match status" value="2"/>
</dbReference>
<feature type="chain" id="PRO_5041699210" description="Ig-like domain-containing protein" evidence="5">
    <location>
        <begin position="21"/>
        <end position="321"/>
    </location>
</feature>
<dbReference type="PROSITE" id="PS50835">
    <property type="entry name" value="IG_LIKE"/>
    <property type="match status" value="3"/>
</dbReference>
<accession>A0AA88STF7</accession>
<proteinExistence type="predicted"/>
<dbReference type="InterPro" id="IPR013783">
    <property type="entry name" value="Ig-like_fold"/>
</dbReference>